<dbReference type="PRINTS" id="PR01805">
    <property type="entry name" value="VACJLIPOPROT"/>
</dbReference>
<dbReference type="Proteomes" id="UP000179334">
    <property type="component" value="Unassembled WGS sequence"/>
</dbReference>
<dbReference type="GO" id="GO:0016020">
    <property type="term" value="C:membrane"/>
    <property type="evidence" value="ECO:0007669"/>
    <property type="project" value="InterPro"/>
</dbReference>
<comment type="similarity">
    <text evidence="1">Belongs to the MlaA family.</text>
</comment>
<dbReference type="AlphaFoldDB" id="A0A1F6T648"/>
<keyword evidence="2" id="KW-0732">Signal</keyword>
<comment type="caution">
    <text evidence="4">The sequence shown here is derived from an EMBL/GenBank/DDBJ whole genome shotgun (WGS) entry which is preliminary data.</text>
</comment>
<proteinExistence type="inferred from homology"/>
<evidence type="ECO:0000256" key="2">
    <source>
        <dbReference type="ARBA" id="ARBA00022729"/>
    </source>
</evidence>
<dbReference type="Pfam" id="PF04333">
    <property type="entry name" value="MlaA"/>
    <property type="match status" value="1"/>
</dbReference>
<dbReference type="InterPro" id="IPR007428">
    <property type="entry name" value="MlaA"/>
</dbReference>
<accession>A0A1F6T648</accession>
<evidence type="ECO:0000256" key="1">
    <source>
        <dbReference type="ARBA" id="ARBA00010634"/>
    </source>
</evidence>
<dbReference type="PANTHER" id="PTHR30035">
    <property type="entry name" value="LIPOPROTEIN VACJ-RELATED"/>
    <property type="match status" value="1"/>
</dbReference>
<evidence type="ECO:0000313" key="4">
    <source>
        <dbReference type="EMBL" id="OGI40604.1"/>
    </source>
</evidence>
<organism evidence="4 5">
    <name type="scientific">Candidatus Muproteobacteria bacterium RBG_16_64_10</name>
    <dbReference type="NCBI Taxonomy" id="1817757"/>
    <lineage>
        <taxon>Bacteria</taxon>
        <taxon>Pseudomonadati</taxon>
        <taxon>Pseudomonadota</taxon>
        <taxon>Candidatus Muproteobacteria</taxon>
    </lineage>
</organism>
<sequence length="243" mass="26851">EPAEGVAAAGRAASNGEDNTDPLEGFNRAMYTFNDKLDIYVLKPVAKGYRAALPNPVRTGVSNFFGNLHDPVIMLNNLLQGKVVNAISDFWRFIVNTTVGIYGLFDVASALGLEKHNEDFGQTFGKWGAGEGFYVVLPFIGPSSLRDGIGWYVDEELYPPNRMEEGSTRDKLLALEVVNRRAQLLDASDILEQAGGKDPYVFVREAYHQRRKNLIHDGNPPTEQPDSILFEDDKPAPAKPPAR</sequence>
<protein>
    <recommendedName>
        <fullName evidence="6">ABC transporter</fullName>
    </recommendedName>
</protein>
<evidence type="ECO:0000313" key="5">
    <source>
        <dbReference type="Proteomes" id="UP000179334"/>
    </source>
</evidence>
<evidence type="ECO:0008006" key="6">
    <source>
        <dbReference type="Google" id="ProtNLM"/>
    </source>
</evidence>
<feature type="compositionally biased region" description="Low complexity" evidence="3">
    <location>
        <begin position="1"/>
        <end position="17"/>
    </location>
</feature>
<dbReference type="EMBL" id="MFSR01000021">
    <property type="protein sequence ID" value="OGI40604.1"/>
    <property type="molecule type" value="Genomic_DNA"/>
</dbReference>
<dbReference type="GO" id="GO:0120010">
    <property type="term" value="P:intermembrane phospholipid transfer"/>
    <property type="evidence" value="ECO:0007669"/>
    <property type="project" value="TreeGrafter"/>
</dbReference>
<evidence type="ECO:0000256" key="3">
    <source>
        <dbReference type="SAM" id="MobiDB-lite"/>
    </source>
</evidence>
<feature type="region of interest" description="Disordered" evidence="3">
    <location>
        <begin position="1"/>
        <end position="21"/>
    </location>
</feature>
<feature type="non-terminal residue" evidence="4">
    <location>
        <position position="1"/>
    </location>
</feature>
<name>A0A1F6T648_9PROT</name>
<reference evidence="4 5" key="1">
    <citation type="journal article" date="2016" name="Nat. Commun.">
        <title>Thousands of microbial genomes shed light on interconnected biogeochemical processes in an aquifer system.</title>
        <authorList>
            <person name="Anantharaman K."/>
            <person name="Brown C.T."/>
            <person name="Hug L.A."/>
            <person name="Sharon I."/>
            <person name="Castelle C.J."/>
            <person name="Probst A.J."/>
            <person name="Thomas B.C."/>
            <person name="Singh A."/>
            <person name="Wilkins M.J."/>
            <person name="Karaoz U."/>
            <person name="Brodie E.L."/>
            <person name="Williams K.H."/>
            <person name="Hubbard S.S."/>
            <person name="Banfield J.F."/>
        </authorList>
    </citation>
    <scope>NUCLEOTIDE SEQUENCE [LARGE SCALE GENOMIC DNA]</scope>
</reference>
<gene>
    <name evidence="4" type="ORF">A2V91_00920</name>
</gene>
<feature type="region of interest" description="Disordered" evidence="3">
    <location>
        <begin position="212"/>
        <end position="243"/>
    </location>
</feature>
<dbReference type="PANTHER" id="PTHR30035:SF3">
    <property type="entry name" value="INTERMEMBRANE PHOSPHOLIPID TRANSPORT SYSTEM LIPOPROTEIN MLAA"/>
    <property type="match status" value="1"/>
</dbReference>